<reference evidence="1 2" key="1">
    <citation type="submission" date="2013-12" db="EMBL/GenBank/DDBJ databases">
        <title>Draft genome of the parsitic nematode Ancylostoma duodenale.</title>
        <authorList>
            <person name="Mitreva M."/>
        </authorList>
    </citation>
    <scope>NUCLEOTIDE SEQUENCE [LARGE SCALE GENOMIC DNA]</scope>
    <source>
        <strain evidence="1 2">Zhejiang</strain>
    </source>
</reference>
<sequence>MDSSSQTPVQIQPGESFAAPQLQDVSIHLTTISTFLDHTPNLPRGVIDSFHALQAAITASCGNCENYLRQRSIVIHGIPELPKTALASVKQADVENKVSKVLDTLGVETRLWAVFRMGRWDDNKSRLTKVIFPLVPTILQFSGEPNR</sequence>
<dbReference type="EMBL" id="KN726708">
    <property type="protein sequence ID" value="KIH67417.1"/>
    <property type="molecule type" value="Genomic_DNA"/>
</dbReference>
<organism evidence="1 2">
    <name type="scientific">Ancylostoma duodenale</name>
    <dbReference type="NCBI Taxonomy" id="51022"/>
    <lineage>
        <taxon>Eukaryota</taxon>
        <taxon>Metazoa</taxon>
        <taxon>Ecdysozoa</taxon>
        <taxon>Nematoda</taxon>
        <taxon>Chromadorea</taxon>
        <taxon>Rhabditida</taxon>
        <taxon>Rhabditina</taxon>
        <taxon>Rhabditomorpha</taxon>
        <taxon>Strongyloidea</taxon>
        <taxon>Ancylostomatidae</taxon>
        <taxon>Ancylostomatinae</taxon>
        <taxon>Ancylostoma</taxon>
    </lineage>
</organism>
<evidence type="ECO:0000313" key="1">
    <source>
        <dbReference type="EMBL" id="KIH67417.1"/>
    </source>
</evidence>
<proteinExistence type="predicted"/>
<protein>
    <submittedName>
        <fullName evidence="1">Uncharacterized protein</fullName>
    </submittedName>
</protein>
<keyword evidence="2" id="KW-1185">Reference proteome</keyword>
<evidence type="ECO:0000313" key="2">
    <source>
        <dbReference type="Proteomes" id="UP000054047"/>
    </source>
</evidence>
<accession>A0A0C2DWZ7</accession>
<dbReference type="OrthoDB" id="5828215at2759"/>
<dbReference type="AlphaFoldDB" id="A0A0C2DWZ7"/>
<dbReference type="Proteomes" id="UP000054047">
    <property type="component" value="Unassembled WGS sequence"/>
</dbReference>
<gene>
    <name evidence="1" type="ORF">ANCDUO_02255</name>
</gene>
<name>A0A0C2DWZ7_9BILA</name>